<feature type="transmembrane region" description="Helical" evidence="7">
    <location>
        <begin position="314"/>
        <end position="337"/>
    </location>
</feature>
<dbReference type="SUPFAM" id="SSF144091">
    <property type="entry name" value="Rhomboid-like"/>
    <property type="match status" value="1"/>
</dbReference>
<feature type="transmembrane region" description="Helical" evidence="7">
    <location>
        <begin position="282"/>
        <end position="302"/>
    </location>
</feature>
<sequence>MAPDCEEAERLNVDYHQEHQSRRILPQEPVPTHAWIEEELDRPDSATNSPGENRRLLSPTSVSSKSKLQAGLTLAVCNVPKKYPQISKCTRQKTKFEKRKEKLIDFLRPPYFIVSMIILIICIHLWLPEEARAWLEWSPGAWRREPWRLLTYGCVHASAAHLALNAVVALAVGWRLEREQGWWRVVIVWAGGVAAGALGAGALQPRVRVVGASAAVYALLTAHLPNIRSHSSVVVPPAKCAGAGCVGGLLGAGARGAGGGGAGAGARPPPAPAPPAGGGDHVAWAAHALGAAVGVPLAFIVFSGENDSKILVKASRVLSLGLLVSGVVVAVLNFTLWNDLDPY</sequence>
<feature type="domain" description="Peptidase S54 rhomboid" evidence="8">
    <location>
        <begin position="144"/>
        <end position="303"/>
    </location>
</feature>
<dbReference type="Pfam" id="PF01694">
    <property type="entry name" value="Rhomboid"/>
    <property type="match status" value="1"/>
</dbReference>
<dbReference type="PANTHER" id="PTHR45840:SF2">
    <property type="entry name" value="PROTEIN RHOMBOID-RELATED"/>
    <property type="match status" value="1"/>
</dbReference>
<keyword evidence="4 7" id="KW-1133">Transmembrane helix</keyword>
<evidence type="ECO:0000259" key="8">
    <source>
        <dbReference type="Pfam" id="PF01694"/>
    </source>
</evidence>
<name>A0A9N9QUC9_9NEOP</name>
<reference evidence="9" key="2">
    <citation type="submission" date="2022-10" db="EMBL/GenBank/DDBJ databases">
        <authorList>
            <consortium name="ENA_rothamsted_submissions"/>
            <consortium name="culmorum"/>
            <person name="King R."/>
        </authorList>
    </citation>
    <scope>NUCLEOTIDE SEQUENCE</scope>
</reference>
<dbReference type="Gene3D" id="1.20.1540.10">
    <property type="entry name" value="Rhomboid-like"/>
    <property type="match status" value="1"/>
</dbReference>
<evidence type="ECO:0000256" key="7">
    <source>
        <dbReference type="SAM" id="Phobius"/>
    </source>
</evidence>
<comment type="subcellular location">
    <subcellularLocation>
        <location evidence="1">Membrane</location>
        <topology evidence="1">Multi-pass membrane protein</topology>
    </subcellularLocation>
</comment>
<dbReference type="InterPro" id="IPR022764">
    <property type="entry name" value="Peptidase_S54_rhomboid_dom"/>
</dbReference>
<keyword evidence="5 7" id="KW-0472">Membrane</keyword>
<feature type="region of interest" description="Disordered" evidence="6">
    <location>
        <begin position="38"/>
        <end position="62"/>
    </location>
</feature>
<organism evidence="9 10">
    <name type="scientific">Diatraea saccharalis</name>
    <name type="common">sugarcane borer</name>
    <dbReference type="NCBI Taxonomy" id="40085"/>
    <lineage>
        <taxon>Eukaryota</taxon>
        <taxon>Metazoa</taxon>
        <taxon>Ecdysozoa</taxon>
        <taxon>Arthropoda</taxon>
        <taxon>Hexapoda</taxon>
        <taxon>Insecta</taxon>
        <taxon>Pterygota</taxon>
        <taxon>Neoptera</taxon>
        <taxon>Endopterygota</taxon>
        <taxon>Lepidoptera</taxon>
        <taxon>Glossata</taxon>
        <taxon>Ditrysia</taxon>
        <taxon>Pyraloidea</taxon>
        <taxon>Crambidae</taxon>
        <taxon>Crambinae</taxon>
        <taxon>Diatraea</taxon>
    </lineage>
</organism>
<protein>
    <recommendedName>
        <fullName evidence="8">Peptidase S54 rhomboid domain-containing protein</fullName>
    </recommendedName>
</protein>
<proteinExistence type="inferred from homology"/>
<dbReference type="AlphaFoldDB" id="A0A9N9QUC9"/>
<keyword evidence="3 7" id="KW-0812">Transmembrane</keyword>
<evidence type="ECO:0000313" key="9">
    <source>
        <dbReference type="EMBL" id="CAG9783502.1"/>
    </source>
</evidence>
<feature type="transmembrane region" description="Helical" evidence="7">
    <location>
        <begin position="181"/>
        <end position="203"/>
    </location>
</feature>
<dbReference type="InterPro" id="IPR035952">
    <property type="entry name" value="Rhomboid-like_sf"/>
</dbReference>
<dbReference type="GO" id="GO:0004252">
    <property type="term" value="F:serine-type endopeptidase activity"/>
    <property type="evidence" value="ECO:0007669"/>
    <property type="project" value="InterPro"/>
</dbReference>
<feature type="transmembrane region" description="Helical" evidence="7">
    <location>
        <begin position="147"/>
        <end position="174"/>
    </location>
</feature>
<evidence type="ECO:0000256" key="1">
    <source>
        <dbReference type="ARBA" id="ARBA00004141"/>
    </source>
</evidence>
<dbReference type="PANTHER" id="PTHR45840">
    <property type="entry name" value="RHOMBOID-RELATED PROTEIN"/>
    <property type="match status" value="1"/>
</dbReference>
<dbReference type="EMBL" id="OU893342">
    <property type="protein sequence ID" value="CAG9783502.1"/>
    <property type="molecule type" value="Genomic_DNA"/>
</dbReference>
<evidence type="ECO:0000256" key="5">
    <source>
        <dbReference type="ARBA" id="ARBA00023136"/>
    </source>
</evidence>
<evidence type="ECO:0000256" key="4">
    <source>
        <dbReference type="ARBA" id="ARBA00022989"/>
    </source>
</evidence>
<evidence type="ECO:0000256" key="3">
    <source>
        <dbReference type="ARBA" id="ARBA00022692"/>
    </source>
</evidence>
<feature type="transmembrane region" description="Helical" evidence="7">
    <location>
        <begin position="109"/>
        <end position="127"/>
    </location>
</feature>
<accession>A0A9N9QUC9</accession>
<evidence type="ECO:0000313" key="10">
    <source>
        <dbReference type="Proteomes" id="UP001153714"/>
    </source>
</evidence>
<evidence type="ECO:0000256" key="2">
    <source>
        <dbReference type="ARBA" id="ARBA00009045"/>
    </source>
</evidence>
<dbReference type="GO" id="GO:0016020">
    <property type="term" value="C:membrane"/>
    <property type="evidence" value="ECO:0007669"/>
    <property type="project" value="UniProtKB-SubCell"/>
</dbReference>
<dbReference type="OrthoDB" id="418595at2759"/>
<comment type="similarity">
    <text evidence="2">Belongs to the peptidase S54 family.</text>
</comment>
<keyword evidence="10" id="KW-1185">Reference proteome</keyword>
<gene>
    <name evidence="9" type="ORF">DIATSA_LOCUS1669</name>
</gene>
<reference evidence="9" key="1">
    <citation type="submission" date="2021-12" db="EMBL/GenBank/DDBJ databases">
        <authorList>
            <person name="King R."/>
        </authorList>
    </citation>
    <scope>NUCLEOTIDE SEQUENCE</scope>
</reference>
<dbReference type="Proteomes" id="UP001153714">
    <property type="component" value="Chromosome 11"/>
</dbReference>
<dbReference type="InterPro" id="IPR051739">
    <property type="entry name" value="Rhomboid_IM_Serine_Proteases"/>
</dbReference>
<evidence type="ECO:0000256" key="6">
    <source>
        <dbReference type="SAM" id="MobiDB-lite"/>
    </source>
</evidence>